<dbReference type="Pfam" id="PF20151">
    <property type="entry name" value="DUF6533"/>
    <property type="match status" value="1"/>
</dbReference>
<evidence type="ECO:0000313" key="3">
    <source>
        <dbReference type="Proteomes" id="UP000807342"/>
    </source>
</evidence>
<evidence type="ECO:0000259" key="1">
    <source>
        <dbReference type="Pfam" id="PF20151"/>
    </source>
</evidence>
<dbReference type="OrthoDB" id="2638860at2759"/>
<organism evidence="2 3">
    <name type="scientific">Macrolepiota fuliginosa MF-IS2</name>
    <dbReference type="NCBI Taxonomy" id="1400762"/>
    <lineage>
        <taxon>Eukaryota</taxon>
        <taxon>Fungi</taxon>
        <taxon>Dikarya</taxon>
        <taxon>Basidiomycota</taxon>
        <taxon>Agaricomycotina</taxon>
        <taxon>Agaricomycetes</taxon>
        <taxon>Agaricomycetidae</taxon>
        <taxon>Agaricales</taxon>
        <taxon>Agaricineae</taxon>
        <taxon>Agaricaceae</taxon>
        <taxon>Macrolepiota</taxon>
    </lineage>
</organism>
<gene>
    <name evidence="2" type="ORF">P691DRAFT_758701</name>
</gene>
<sequence>MAYVQVAVSVVVLYDHLTTFDLEIELIWKKKHSLVKVLFLIARYAGDLVPM</sequence>
<proteinExistence type="predicted"/>
<protein>
    <recommendedName>
        <fullName evidence="1">DUF6533 domain-containing protein</fullName>
    </recommendedName>
</protein>
<comment type="caution">
    <text evidence="2">The sequence shown here is derived from an EMBL/GenBank/DDBJ whole genome shotgun (WGS) entry which is preliminary data.</text>
</comment>
<evidence type="ECO:0000313" key="2">
    <source>
        <dbReference type="EMBL" id="KAF9449870.1"/>
    </source>
</evidence>
<accession>A0A9P5XHY1</accession>
<name>A0A9P5XHY1_9AGAR</name>
<dbReference type="AlphaFoldDB" id="A0A9P5XHY1"/>
<dbReference type="Proteomes" id="UP000807342">
    <property type="component" value="Unassembled WGS sequence"/>
</dbReference>
<dbReference type="EMBL" id="MU151118">
    <property type="protein sequence ID" value="KAF9449870.1"/>
    <property type="molecule type" value="Genomic_DNA"/>
</dbReference>
<dbReference type="InterPro" id="IPR045340">
    <property type="entry name" value="DUF6533"/>
</dbReference>
<feature type="domain" description="DUF6533" evidence="1">
    <location>
        <begin position="3"/>
        <end position="46"/>
    </location>
</feature>
<keyword evidence="3" id="KW-1185">Reference proteome</keyword>
<reference evidence="2" key="1">
    <citation type="submission" date="2020-11" db="EMBL/GenBank/DDBJ databases">
        <authorList>
            <consortium name="DOE Joint Genome Institute"/>
            <person name="Ahrendt S."/>
            <person name="Riley R."/>
            <person name="Andreopoulos W."/>
            <person name="Labutti K."/>
            <person name="Pangilinan J."/>
            <person name="Ruiz-Duenas F.J."/>
            <person name="Barrasa J.M."/>
            <person name="Sanchez-Garcia M."/>
            <person name="Camarero S."/>
            <person name="Miyauchi S."/>
            <person name="Serrano A."/>
            <person name="Linde D."/>
            <person name="Babiker R."/>
            <person name="Drula E."/>
            <person name="Ayuso-Fernandez I."/>
            <person name="Pacheco R."/>
            <person name="Padilla G."/>
            <person name="Ferreira P."/>
            <person name="Barriuso J."/>
            <person name="Kellner H."/>
            <person name="Castanera R."/>
            <person name="Alfaro M."/>
            <person name="Ramirez L."/>
            <person name="Pisabarro A.G."/>
            <person name="Kuo A."/>
            <person name="Tritt A."/>
            <person name="Lipzen A."/>
            <person name="He G."/>
            <person name="Yan M."/>
            <person name="Ng V."/>
            <person name="Cullen D."/>
            <person name="Martin F."/>
            <person name="Rosso M.-N."/>
            <person name="Henrissat B."/>
            <person name="Hibbett D."/>
            <person name="Martinez A.T."/>
            <person name="Grigoriev I.V."/>
        </authorList>
    </citation>
    <scope>NUCLEOTIDE SEQUENCE</scope>
    <source>
        <strain evidence="2">MF-IS2</strain>
    </source>
</reference>